<dbReference type="RefSeq" id="WP_020545440.1">
    <property type="nucleotide sequence ID" value="NZ_CP068985.1"/>
</dbReference>
<dbReference type="EMBL" id="CP068985">
    <property type="protein sequence ID" value="QYC39836.1"/>
    <property type="molecule type" value="Genomic_DNA"/>
</dbReference>
<keyword evidence="4" id="KW-1185">Reference proteome</keyword>
<dbReference type="InterPro" id="IPR051402">
    <property type="entry name" value="KPR-Related"/>
</dbReference>
<dbReference type="InterPro" id="IPR008927">
    <property type="entry name" value="6-PGluconate_DH-like_C_sf"/>
</dbReference>
<dbReference type="PANTHER" id="PTHR21708:SF45">
    <property type="entry name" value="2-DEHYDROPANTOATE 2-REDUCTASE"/>
    <property type="match status" value="1"/>
</dbReference>
<evidence type="ECO:0000313" key="3">
    <source>
        <dbReference type="EMBL" id="QYC39836.1"/>
    </source>
</evidence>
<dbReference type="PANTHER" id="PTHR21708">
    <property type="entry name" value="PROBABLE 2-DEHYDROPANTOATE 2-REDUCTASE"/>
    <property type="match status" value="1"/>
</dbReference>
<dbReference type="SUPFAM" id="SSF48179">
    <property type="entry name" value="6-phosphogluconate dehydrogenase C-terminal domain-like"/>
    <property type="match status" value="1"/>
</dbReference>
<dbReference type="InterPro" id="IPR013752">
    <property type="entry name" value="KPA_reductase"/>
</dbReference>
<name>A0ABX8TX31_9ACTN</name>
<feature type="domain" description="Ketopantoate reductase N-terminal" evidence="1">
    <location>
        <begin position="3"/>
        <end position="104"/>
    </location>
</feature>
<evidence type="ECO:0000259" key="1">
    <source>
        <dbReference type="Pfam" id="PF02558"/>
    </source>
</evidence>
<organism evidence="3 4">
    <name type="scientific">Nonomuraea coxensis DSM 45129</name>
    <dbReference type="NCBI Taxonomy" id="1122611"/>
    <lineage>
        <taxon>Bacteria</taxon>
        <taxon>Bacillati</taxon>
        <taxon>Actinomycetota</taxon>
        <taxon>Actinomycetes</taxon>
        <taxon>Streptosporangiales</taxon>
        <taxon>Streptosporangiaceae</taxon>
        <taxon>Nonomuraea</taxon>
    </lineage>
</organism>
<protein>
    <submittedName>
        <fullName evidence="3">2-dehydropantoate 2-reductase</fullName>
    </submittedName>
</protein>
<evidence type="ECO:0000259" key="2">
    <source>
        <dbReference type="Pfam" id="PF08546"/>
    </source>
</evidence>
<dbReference type="Gene3D" id="3.40.50.720">
    <property type="entry name" value="NAD(P)-binding Rossmann-like Domain"/>
    <property type="match status" value="1"/>
</dbReference>
<dbReference type="InterPro" id="IPR013332">
    <property type="entry name" value="KPR_N"/>
</dbReference>
<dbReference type="Proteomes" id="UP000824681">
    <property type="component" value="Chromosome"/>
</dbReference>
<dbReference type="InterPro" id="IPR036291">
    <property type="entry name" value="NAD(P)-bd_dom_sf"/>
</dbReference>
<proteinExistence type="predicted"/>
<gene>
    <name evidence="3" type="ORF">Nocox_11085</name>
</gene>
<evidence type="ECO:0000313" key="4">
    <source>
        <dbReference type="Proteomes" id="UP000824681"/>
    </source>
</evidence>
<dbReference type="Pfam" id="PF08546">
    <property type="entry name" value="ApbA_C"/>
    <property type="match status" value="1"/>
</dbReference>
<dbReference type="Pfam" id="PF02558">
    <property type="entry name" value="ApbA"/>
    <property type="match status" value="1"/>
</dbReference>
<feature type="domain" description="Ketopantoate reductase C-terminal" evidence="2">
    <location>
        <begin position="166"/>
        <end position="223"/>
    </location>
</feature>
<reference evidence="3 4" key="1">
    <citation type="journal article" date="2021" name="ACS Chem. Biol.">
        <title>Genomic-Led Discovery of a Novel Glycopeptide Antibiotic by Nonomuraea coxensis DSM 45129.</title>
        <authorList>
            <person name="Yushchuk O."/>
            <person name="Vior N.M."/>
            <person name="Andreo-Vidal A."/>
            <person name="Berini F."/>
            <person name="Ruckert C."/>
            <person name="Busche T."/>
            <person name="Binda E."/>
            <person name="Kalinowski J."/>
            <person name="Truman A.W."/>
            <person name="Marinelli F."/>
        </authorList>
    </citation>
    <scope>NUCLEOTIDE SEQUENCE [LARGE SCALE GENOMIC DNA]</scope>
    <source>
        <strain evidence="3 4">DSM 45129</strain>
    </source>
</reference>
<dbReference type="NCBIfam" id="NF005089">
    <property type="entry name" value="PRK06522.1-4"/>
    <property type="match status" value="1"/>
</dbReference>
<dbReference type="SUPFAM" id="SSF51735">
    <property type="entry name" value="NAD(P)-binding Rossmann-fold domains"/>
    <property type="match status" value="1"/>
</dbReference>
<sequence length="234" mass="24747">MKVAVLGAGAIGAYVGAALHRAGVEVHLIARGEHLQAIRRAGVRVLSPRGDFTAHPHATDDPAEVGPVDHVFLGLKANSYASAGPMIAPLLHATTSVIAAQNGIPWWYFHRLEGPYEGYRIESVDPGGAVTAALPLHRAVGCVVYAATEIESPGVVRHLEGTRFSIERRLRGAEKAGEHKTSTLQDLEKGKPLELDVLLAAVVELADLTGADVPTLRAIHAVSDLLNANLVRAV</sequence>
<accession>A0ABX8TX31</accession>